<dbReference type="EMBL" id="DF973591">
    <property type="protein sequence ID" value="GAU35440.1"/>
    <property type="molecule type" value="Genomic_DNA"/>
</dbReference>
<keyword evidence="3" id="KW-1185">Reference proteome</keyword>
<evidence type="ECO:0000313" key="3">
    <source>
        <dbReference type="Proteomes" id="UP000242715"/>
    </source>
</evidence>
<accession>A0A2Z6NGB5</accession>
<dbReference type="PANTHER" id="PTHR45717">
    <property type="entry name" value="OS12G0527900 PROTEIN"/>
    <property type="match status" value="1"/>
</dbReference>
<dbReference type="Gene3D" id="3.40.50.150">
    <property type="entry name" value="Vaccinia Virus protein VP39"/>
    <property type="match status" value="1"/>
</dbReference>
<gene>
    <name evidence="2" type="ORF">TSUD_363960</name>
</gene>
<protein>
    <submittedName>
        <fullName evidence="2">Uncharacterized protein</fullName>
    </submittedName>
</protein>
<dbReference type="OrthoDB" id="429961at2759"/>
<comment type="similarity">
    <text evidence="1">Belongs to the PPR family. P subfamily.</text>
</comment>
<sequence length="206" mass="23255">MNSLNLKLFRRITIDIGTINRSYYTSRTKKPSLYSKISPLGNPTTSVVPQLDDWVYKGNKVSVGELQRIVRDLRKRSRFSQALQVSEWMNKNGVCIFSPVEHAVHLDLIGKVHGFVSAETYFNNLKDIDRNEKTYGALLNCYVLSRKLYLPAKLAPDAKDEKLPLIVAIDLQPMAPIEGVIQVQGDITNARTAEVNSKKISIPLRI</sequence>
<dbReference type="PANTHER" id="PTHR45717:SF20">
    <property type="entry name" value="OS07G0598500 PROTEIN"/>
    <property type="match status" value="1"/>
</dbReference>
<name>A0A2Z6NGB5_TRISU</name>
<dbReference type="GO" id="GO:0005739">
    <property type="term" value="C:mitochondrion"/>
    <property type="evidence" value="ECO:0007669"/>
    <property type="project" value="TreeGrafter"/>
</dbReference>
<dbReference type="InterPro" id="IPR029063">
    <property type="entry name" value="SAM-dependent_MTases_sf"/>
</dbReference>
<proteinExistence type="inferred from homology"/>
<dbReference type="Proteomes" id="UP000242715">
    <property type="component" value="Unassembled WGS sequence"/>
</dbReference>
<evidence type="ECO:0000313" key="2">
    <source>
        <dbReference type="EMBL" id="GAU35440.1"/>
    </source>
</evidence>
<organism evidence="2 3">
    <name type="scientific">Trifolium subterraneum</name>
    <name type="common">Subterranean clover</name>
    <dbReference type="NCBI Taxonomy" id="3900"/>
    <lineage>
        <taxon>Eukaryota</taxon>
        <taxon>Viridiplantae</taxon>
        <taxon>Streptophyta</taxon>
        <taxon>Embryophyta</taxon>
        <taxon>Tracheophyta</taxon>
        <taxon>Spermatophyta</taxon>
        <taxon>Magnoliopsida</taxon>
        <taxon>eudicotyledons</taxon>
        <taxon>Gunneridae</taxon>
        <taxon>Pentapetalae</taxon>
        <taxon>rosids</taxon>
        <taxon>fabids</taxon>
        <taxon>Fabales</taxon>
        <taxon>Fabaceae</taxon>
        <taxon>Papilionoideae</taxon>
        <taxon>50 kb inversion clade</taxon>
        <taxon>NPAAA clade</taxon>
        <taxon>Hologalegina</taxon>
        <taxon>IRL clade</taxon>
        <taxon>Trifolieae</taxon>
        <taxon>Trifolium</taxon>
    </lineage>
</organism>
<evidence type="ECO:0000256" key="1">
    <source>
        <dbReference type="ARBA" id="ARBA00007626"/>
    </source>
</evidence>
<reference evidence="3" key="1">
    <citation type="journal article" date="2017" name="Front. Plant Sci.">
        <title>Climate Clever Clovers: New Paradigm to Reduce the Environmental Footprint of Ruminants by Breeding Low Methanogenic Forages Utilizing Haplotype Variation.</title>
        <authorList>
            <person name="Kaur P."/>
            <person name="Appels R."/>
            <person name="Bayer P.E."/>
            <person name="Keeble-Gagnere G."/>
            <person name="Wang J."/>
            <person name="Hirakawa H."/>
            <person name="Shirasawa K."/>
            <person name="Vercoe P."/>
            <person name="Stefanova K."/>
            <person name="Durmic Z."/>
            <person name="Nichols P."/>
            <person name="Revell C."/>
            <person name="Isobe S.N."/>
            <person name="Edwards D."/>
            <person name="Erskine W."/>
        </authorList>
    </citation>
    <scope>NUCLEOTIDE SEQUENCE [LARGE SCALE GENOMIC DNA]</scope>
    <source>
        <strain evidence="3">cv. Daliak</strain>
    </source>
</reference>
<dbReference type="AlphaFoldDB" id="A0A2Z6NGB5"/>